<name>A0A1H3SHN1_9BACT</name>
<feature type="region of interest" description="Disordered" evidence="2">
    <location>
        <begin position="1413"/>
        <end position="1432"/>
    </location>
</feature>
<reference evidence="4 5" key="1">
    <citation type="submission" date="2016-10" db="EMBL/GenBank/DDBJ databases">
        <authorList>
            <person name="Varghese N."/>
            <person name="Submissions S."/>
        </authorList>
    </citation>
    <scope>NUCLEOTIDE SEQUENCE [LARGE SCALE GENOMIC DNA]</scope>
    <source>
        <strain evidence="4 5">DSM 17997</strain>
    </source>
</reference>
<feature type="domain" description="Fibronectin type-III" evidence="3">
    <location>
        <begin position="752"/>
        <end position="844"/>
    </location>
</feature>
<evidence type="ECO:0000313" key="4">
    <source>
        <dbReference type="EMBL" id="SDZ37200.1"/>
    </source>
</evidence>
<proteinExistence type="predicted"/>
<dbReference type="InterPro" id="IPR041286">
    <property type="entry name" value="MBG_2"/>
</dbReference>
<dbReference type="InterPro" id="IPR011047">
    <property type="entry name" value="Quinoprotein_ADH-like_sf"/>
</dbReference>
<gene>
    <name evidence="4" type="ORF">SAMN05444412_111166</name>
</gene>
<protein>
    <recommendedName>
        <fullName evidence="3">Fibronectin type-III domain-containing protein</fullName>
    </recommendedName>
</protein>
<sequence length="3911" mass="407033">MAKSKLFERLIQKLNLRSSLVLPIPTPSKIHVVLACFFSILMGLHSPTVGQTIVPQAGINNGIVTAIAEDDNNFYIGGTFTSVGGSRPGRIAKISTTNDQVTVNQPLADRNVNVVVPDGSGGWFIGGSIRLIDGLQRLGIAHILSDGTLDLEWNPIISAPATVNSIAVSGSDVYVGGSFSTVGGQTRNRLVKLNKTTGEVDPDWNPNANSIVNTIAVLGSDIYVGGFFTTVGGLTRNRIVKLNNTTGEVDASWNPNPNNLVQKITISGDDIYVSGDFSSIGGQTRNGLAKLNKTTGLADVTWDPGIKPVMDIAISGDAIYVGGNFTSVGGETRNRLAKINNTTGEADPSWNPDSNGIINSIAISGSDVYVGGNFTTVGGQSRNRLAKLNNTTGTADPNWDPKANNTVNSIAISGSDVFFGGAFTILNDIARNRVARISKITNEIDPDWNPNANNFVSTIVVSGSDIYLGGTFTNVGGQSLNRLAKVNNTTGDADADWNPNANGEVSTIKIADSDIYLGGAFTTIGGQTRNRIAKINKTTGALDPDWNPIANGTVRTIAISGSDIYLGGAFTTTGGQIRNRIAKINKATGALDPDWNPNAGSTAGNEVFSIAVSGDDIYVGGIFNSLGGLPRSRIAKLNNTTGAADPVWNANGANGVNSIAISGSNIYVGGSFTTIGGASRLNLAKLNNTDGAVDPMWIADAGNISPTASSVSVNIVVVSANYLYVGGSFSSIQGKSIARFVVLKNTNDPPAAPSAPIDLAVIQKNGEVEMTFTAGPDGGSAITNYEYSLDEGDTWVTLDPVQTTSPLTITGIDNTVSYTIQLRAVNAAGAGTASSSVAVPALFAGGTGTESDPYQIENWEQLQNIGVTISSWLYYELTTNLNESSFGYEQYASENANSGLGWVLEGDFIGRFDGNFHTISGLHINRPTEDNIGLFRTTYGSARIINLGLLDVSIVGKDFVGGVTGLKYAGEFSKVFVTGSVSGVNQVGGIAGRGYSGGSINDSYTEVTVTSTGNNVGGFVGLNHDGSSIYRSYSAGTVTGTGTNIGGFTGFMENGGRAENSFWNTDTSGLSTSAGGIGKTSAEMKTLFTFTDWDFETTWKINPSGYLSYPYLQGISYDEPEADPSVNPIPGLEEVLYAGGSGTESDPYKISDWGHLHNVRKNLTAFFILNNDLDENSTGYSKYASSTANDNAGWLPIKMGSSYFSGEFDGNLNEIKGLYINRPSERVGLFEQIRDGGRVKNIYLVEFNFIGSNGGSLAGGLAEVSISNVHVRNTSISATSNVGGLSGSMSGGSIISGSSSSGSISGTGVQVGGLVGTIGNSQVIYSFSSALISGGTRVGGLVGSSSYGTISNSYSIGDVTVTTDLGGGLIGYVLGGTVANSYGAGAVSGAGTNQGGLVGQALDNPTFTNSFWDTETSGKATSAAGTAKTTEEMKTQSTFTGWDFTAGTGNWSINPTGYFSYPYLQAITYDEPGSEPEVNPIPGLDTPPFAGGKGTELEPYQIEDWEHLYNIRNFETNYFILNNDLNAASSGYETYAAQAANSGAGWLPPFSLNNIYLDGKGFTIGDLFINRKVTGGYNTGLFGGLNNSSIKNLVLEDFQVVGANTTGALVGYAESVVFDNVHVINANISSIEYNTGLLIGRGVFSNVLNSSAEGILSGEYRLGGIFGGLDFGKIENSFAKVTITGTQAIGGLVGMYYVNPSQIAIKQSFASGTISGSGNLGGLIGQSYNSKVHDSYSQVDVKGTGNNIGGLIGSGENTEFLNSYATGKVQGAGSVGGISGGGSIISNSFWDKETTGQEGNADGGTGLLTAELKDKNLYLNASWDFETVWEIKVSAEDEGYISYPYLQAFTYDEIGASPEVNPIPGLVPVSLPELTTATSINVTTVSATLGGEVTSDGGVAVTERGIVWSVNTNPTITDTKIEMGSGIGTFSETVIGLPTGSTIYVRAYATNSMGTAYGEEVVFDTQSPSPPTLTSTPITTIPYGQFYNYTIEGSEESELETTISAPTLPSWLSFNTSESGPASLAGTVPNGVRLRGAAADNDGNIYTIRTDGTQIFKITPDGTSTSWRSGIFGNVFSLHIANGYLYISRNNNFSNAITRVPLNNPSAEEEVFLSRSGGVISLIDKDGFIYAANYPSSEILKINETTKEVSVVLSDLFSNSPFGLTIDNDNNLFFAAFEMNSILKYDGIELITVLSDLPKGPTSIKTDDSGNFYISMDNGGIRKYSSDFSSFEVVSMGASDNIWSLSLSSSGLLVYAKVNTNEVYRLQTRDVLTGTPAKSDLGDHPVTLRATNDAGFTEQSFTITVTDESAPFITTLSPANNATNVALQPTLILTFDEEVDLGNTGVFKLSKVGEDHCTLVSIFEFDLIDPEVRALFVLSEDRLSVSLSITENLSLNTQILVEIPQGFVVDGSDNSIEGFSAASYTWTFTTRNKNEQTITFDEIGEKTYGDLTFTLGNAVTDRGLTVTYTAEDPTVVSISGNQATILKTGTTKITATQAGDEENFAAESVEQNLTVNQKALTVTADENQSKVYGSVDPSLTYRLTSGELIGEDEFTGTLTRAEGEDVGNFEIIQGSLTAGDNYTIAFTGADFSITPAEITAITFEDGSFVYDGTAKSLEIEGKLPQGTNLAYSNNSRTDVGSQTVIATITGDNYSTLELTATLAITPATVTGIEFNGESFVFDFSTKSLVIEGTLPQGTSVSYSNNSRTDVGSQEVTATITGDNFTTLELTATLAITPATIEGITFENGSFVYDGNAKSLEIEGILPDGTSVAYSNNSRTDVGSQTATATITGDNFTTLVLTATLAITPATIEGITFENGSFVYNGNSKSLAIAGALPDGTSAAYSNNSRTDVGSQTATATITGDNFTTLVLTATLAITPAPIEGITFENGSFVFDGSAKSLAIAGELPEGTSVSYSNNSLTNVGSQTATATITGDNFTTLVMTATLAITPATIEGITLENGSFVFDGSAKSLMITGTLPEGTSVSYADNSRTDVGSQTATATITGDNYSTLVLTATLAITPAPIEGITFENGSFVFDGSAKSLEIAGELPDGTSVAYSNNSLTNVGSQTATATITGDNYSTLVVTATLAITPATVEGVTFENGSFVYDGNAKSLEIAGELPEGTLVAYSNNSRTDVGSQTATATITGDNFTTLVLTATLAITPATIEGITFGNGSFVFDGSAKSLEIEGILPEGTSVEYSNNSLTNVGSQTATATITGDNFTTLVLTATLAITPATVEGITFENGSFVFDGSAKSLAIAGELPEGTSVAYSNNSRTDVGSQTATATITGDNFTTLVLTATLAITPAPIEGITFENGSFVFDGSAKSLEIGGILHEGTAVAYSNNSLINVGSQTATATITGDNYSTLVLTATLAITPATVEGITFGNGSFVFDGSAKSLEIEGILPEGTSVAYGNNSLINVGSQTATATITGDNYSTLVLSATLAITPAPIEGITFENGSFVFDGTAKSLVISGELPEGTSVAYSNNSLTNVGSQTATATISGANYSTLELTATLAITPATVTGIEFNGESFVFDGSTKSLVIEGTLPQGTSVSYSNNSRTDVGSQEVTATITGDNFTTLELTATLAITPATIEGITFENGSFVFDGTAKSLEIEGILPQGTSVEYGNNSRTDAGSQTATATITGDNFTTLELTATLAITPATIEGITFENGSFVFDGSAKSLEIEGILPQGTSVEYGNNSRTDAGSQTATATITGDNFTTLELTATLAITPATIEGITFENGSFVFDGSVKSLEIEGILPEGTSVSYADNSRTDVGSQTATATISGDNYSTLELTATLAITPATVEGITFENGSFVFDGSAKSLEIAGELPEGTSVAYSNNSRTDVGSQTATATITGDNFTTLVLTATLAITPATIEGITFENGSFVYDGNAKSLAIAGELPEGTSVAYSN</sequence>
<dbReference type="Gene3D" id="2.60.40.10">
    <property type="entry name" value="Immunoglobulins"/>
    <property type="match status" value="1"/>
</dbReference>
<keyword evidence="5" id="KW-1185">Reference proteome</keyword>
<dbReference type="Pfam" id="PF17164">
    <property type="entry name" value="DUF5122"/>
    <property type="match status" value="8"/>
</dbReference>
<dbReference type="SUPFAM" id="SSF63829">
    <property type="entry name" value="Calcium-dependent phosphotriesterase"/>
    <property type="match status" value="2"/>
</dbReference>
<dbReference type="PROSITE" id="PS50853">
    <property type="entry name" value="FN3"/>
    <property type="match status" value="1"/>
</dbReference>
<organism evidence="4 5">
    <name type="scientific">Rhodonellum ikkaensis</name>
    <dbReference type="NCBI Taxonomy" id="336829"/>
    <lineage>
        <taxon>Bacteria</taxon>
        <taxon>Pseudomonadati</taxon>
        <taxon>Bacteroidota</taxon>
        <taxon>Cytophagia</taxon>
        <taxon>Cytophagales</taxon>
        <taxon>Cytophagaceae</taxon>
        <taxon>Rhodonellum</taxon>
    </lineage>
</organism>
<dbReference type="SUPFAM" id="SSF49313">
    <property type="entry name" value="Cadherin-like"/>
    <property type="match status" value="1"/>
</dbReference>
<dbReference type="InterPro" id="IPR003961">
    <property type="entry name" value="FN3_dom"/>
</dbReference>
<dbReference type="Gene3D" id="2.80.10.50">
    <property type="match status" value="4"/>
</dbReference>
<dbReference type="SMART" id="SM00060">
    <property type="entry name" value="FN3"/>
    <property type="match status" value="1"/>
</dbReference>
<comment type="caution">
    <text evidence="4">The sequence shown here is derived from an EMBL/GenBank/DDBJ whole genome shotgun (WGS) entry which is preliminary data.</text>
</comment>
<dbReference type="Pfam" id="PF18887">
    <property type="entry name" value="MBG_3"/>
    <property type="match status" value="3"/>
</dbReference>
<feature type="compositionally biased region" description="Low complexity" evidence="2">
    <location>
        <begin position="1414"/>
        <end position="1428"/>
    </location>
</feature>
<dbReference type="Gene3D" id="2.160.20.110">
    <property type="match status" value="4"/>
</dbReference>
<dbReference type="InterPro" id="IPR015919">
    <property type="entry name" value="Cadherin-like_sf"/>
</dbReference>
<dbReference type="Pfam" id="PF18676">
    <property type="entry name" value="MBG_2"/>
    <property type="match status" value="1"/>
</dbReference>
<feature type="non-terminal residue" evidence="4">
    <location>
        <position position="3911"/>
    </location>
</feature>
<dbReference type="CDD" id="cd00063">
    <property type="entry name" value="FN3"/>
    <property type="match status" value="1"/>
</dbReference>
<dbReference type="InterPro" id="IPR013783">
    <property type="entry name" value="Ig-like_fold"/>
</dbReference>
<dbReference type="Gene3D" id="2.120.10.30">
    <property type="entry name" value="TolB, C-terminal domain"/>
    <property type="match status" value="1"/>
</dbReference>
<dbReference type="SUPFAM" id="SSF50998">
    <property type="entry name" value="Quinoprotein alcohol dehydrogenase-like"/>
    <property type="match status" value="1"/>
</dbReference>
<evidence type="ECO:0000313" key="5">
    <source>
        <dbReference type="Proteomes" id="UP000199663"/>
    </source>
</evidence>
<dbReference type="InterPro" id="IPR036116">
    <property type="entry name" value="FN3_sf"/>
</dbReference>
<evidence type="ECO:0000256" key="2">
    <source>
        <dbReference type="SAM" id="MobiDB-lite"/>
    </source>
</evidence>
<dbReference type="InterPro" id="IPR043772">
    <property type="entry name" value="MBG_3"/>
</dbReference>
<dbReference type="Pfam" id="PF13205">
    <property type="entry name" value="Big_5"/>
    <property type="match status" value="1"/>
</dbReference>
<accession>A0A1H3SHN1</accession>
<dbReference type="InterPro" id="IPR013431">
    <property type="entry name" value="Delta_60_rpt"/>
</dbReference>
<evidence type="ECO:0000259" key="3">
    <source>
        <dbReference type="PROSITE" id="PS50853"/>
    </source>
</evidence>
<dbReference type="Proteomes" id="UP000199663">
    <property type="component" value="Unassembled WGS sequence"/>
</dbReference>
<dbReference type="EMBL" id="FNQC01000011">
    <property type="protein sequence ID" value="SDZ37200.1"/>
    <property type="molecule type" value="Genomic_DNA"/>
</dbReference>
<dbReference type="InterPro" id="IPR032812">
    <property type="entry name" value="SbsA_Ig"/>
</dbReference>
<evidence type="ECO:0000256" key="1">
    <source>
        <dbReference type="ARBA" id="ARBA00022729"/>
    </source>
</evidence>
<dbReference type="SUPFAM" id="SSF49265">
    <property type="entry name" value="Fibronectin type III"/>
    <property type="match status" value="1"/>
</dbReference>
<keyword evidence="1" id="KW-0732">Signal</keyword>
<dbReference type="InterPro" id="IPR011042">
    <property type="entry name" value="6-blade_b-propeller_TolB-like"/>
</dbReference>